<gene>
    <name evidence="1" type="ORF">M8818_000796</name>
</gene>
<accession>A0ACC3SMX9</accession>
<evidence type="ECO:0000313" key="1">
    <source>
        <dbReference type="EMBL" id="KAK8219822.1"/>
    </source>
</evidence>
<organism evidence="1 2">
    <name type="scientific">Zalaria obscura</name>
    <dbReference type="NCBI Taxonomy" id="2024903"/>
    <lineage>
        <taxon>Eukaryota</taxon>
        <taxon>Fungi</taxon>
        <taxon>Dikarya</taxon>
        <taxon>Ascomycota</taxon>
        <taxon>Pezizomycotina</taxon>
        <taxon>Dothideomycetes</taxon>
        <taxon>Dothideomycetidae</taxon>
        <taxon>Dothideales</taxon>
        <taxon>Zalariaceae</taxon>
        <taxon>Zalaria</taxon>
    </lineage>
</organism>
<comment type="caution">
    <text evidence="1">The sequence shown here is derived from an EMBL/GenBank/DDBJ whole genome shotgun (WGS) entry which is preliminary data.</text>
</comment>
<reference evidence="1" key="1">
    <citation type="submission" date="2024-02" db="EMBL/GenBank/DDBJ databases">
        <title>Metagenome Assembled Genome of Zalaria obscura JY119.</title>
        <authorList>
            <person name="Vighnesh L."/>
            <person name="Jagadeeshwari U."/>
            <person name="Venkata Ramana C."/>
            <person name="Sasikala C."/>
        </authorList>
    </citation>
    <scope>NUCLEOTIDE SEQUENCE</scope>
    <source>
        <strain evidence="1">JY119</strain>
    </source>
</reference>
<keyword evidence="2" id="KW-1185">Reference proteome</keyword>
<dbReference type="EMBL" id="JAMKPW020000003">
    <property type="protein sequence ID" value="KAK8219822.1"/>
    <property type="molecule type" value="Genomic_DNA"/>
</dbReference>
<name>A0ACC3SMX9_9PEZI</name>
<dbReference type="Proteomes" id="UP001320706">
    <property type="component" value="Unassembled WGS sequence"/>
</dbReference>
<sequence length="382" mass="42048">MDGSSTPKSSPPSNTTQRSQQTSPTRRKRSHQDMNDTLQASPASSPNLATSHTFADEDSPPERLLSPDIRAQHNQRMAEKPSTKAHSTLMGPPLLRPNETPSSQMESSGILPPATPQTTKSSQTVVEPSHGRGSGSSTPQAETRSPLPQNPPEGDAEEATDNSSGEDDMEPPDQAIEPFNWSDLETRYHRMIEEKRAEEAKIYDDFSKLTSASGPTLSPHMKWTEASSGKSRLDSKPATPTCKTKSETWRDADSIVISSLYFPFSIWNTPLTIRRHRRCRRLQARPIPPGGLRPPHRLCLKAQLSTYASIPYGPLQHRTIAVLLAVALSTIAWSLSSAYCCTAPSCDSTHSSHAAWLSLRCGTILPFAFLHYTQWSNDLRLA</sequence>
<protein>
    <submittedName>
        <fullName evidence="1">Uncharacterized protein</fullName>
    </submittedName>
</protein>
<proteinExistence type="predicted"/>
<evidence type="ECO:0000313" key="2">
    <source>
        <dbReference type="Proteomes" id="UP001320706"/>
    </source>
</evidence>